<dbReference type="Gene3D" id="1.10.730.10">
    <property type="entry name" value="Isoleucyl-tRNA Synthetase, Domain 1"/>
    <property type="match status" value="1"/>
</dbReference>
<dbReference type="PANTHER" id="PTHR11956:SF5">
    <property type="entry name" value="ARGININE--TRNA LIGASE, CYTOPLASMIC"/>
    <property type="match status" value="1"/>
</dbReference>
<dbReference type="SMART" id="SM00836">
    <property type="entry name" value="DALR_1"/>
    <property type="match status" value="1"/>
</dbReference>
<dbReference type="SMART" id="SM01016">
    <property type="entry name" value="Arg_tRNA_synt_N"/>
    <property type="match status" value="1"/>
</dbReference>
<keyword evidence="4" id="KW-0067">ATP-binding</keyword>
<gene>
    <name evidence="8" type="ORF">SAMN05216481_113114</name>
</gene>
<dbReference type="AlphaFoldDB" id="A0A1H9IAT9"/>
<dbReference type="Pfam" id="PF03485">
    <property type="entry name" value="Arg_tRNA_synt_N"/>
    <property type="match status" value="1"/>
</dbReference>
<dbReference type="InterPro" id="IPR001278">
    <property type="entry name" value="Arg-tRNA-ligase"/>
</dbReference>
<evidence type="ECO:0000256" key="3">
    <source>
        <dbReference type="ARBA" id="ARBA00022741"/>
    </source>
</evidence>
<evidence type="ECO:0000259" key="6">
    <source>
        <dbReference type="SMART" id="SM00836"/>
    </source>
</evidence>
<dbReference type="GO" id="GO:0006420">
    <property type="term" value="P:arginyl-tRNA aminoacylation"/>
    <property type="evidence" value="ECO:0007669"/>
    <property type="project" value="InterPro"/>
</dbReference>
<evidence type="ECO:0000256" key="5">
    <source>
        <dbReference type="ARBA" id="ARBA00049339"/>
    </source>
</evidence>
<dbReference type="InterPro" id="IPR005148">
    <property type="entry name" value="Arg-tRNA-synth_N"/>
</dbReference>
<organism evidence="8 9">
    <name type="scientific">Streptomyces radiopugnans</name>
    <dbReference type="NCBI Taxonomy" id="403935"/>
    <lineage>
        <taxon>Bacteria</taxon>
        <taxon>Bacillati</taxon>
        <taxon>Actinomycetota</taxon>
        <taxon>Actinomycetes</taxon>
        <taxon>Kitasatosporales</taxon>
        <taxon>Streptomycetaceae</taxon>
        <taxon>Streptomyces</taxon>
    </lineage>
</organism>
<proteinExistence type="predicted"/>
<keyword evidence="2" id="KW-0436">Ligase</keyword>
<accession>A0A1H9IAT9</accession>
<dbReference type="GO" id="GO:0005737">
    <property type="term" value="C:cytoplasm"/>
    <property type="evidence" value="ECO:0007669"/>
    <property type="project" value="InterPro"/>
</dbReference>
<dbReference type="GO" id="GO:0004814">
    <property type="term" value="F:arginine-tRNA ligase activity"/>
    <property type="evidence" value="ECO:0007669"/>
    <property type="project" value="UniProtKB-EC"/>
</dbReference>
<evidence type="ECO:0000256" key="1">
    <source>
        <dbReference type="ARBA" id="ARBA00012837"/>
    </source>
</evidence>
<dbReference type="SUPFAM" id="SSF47323">
    <property type="entry name" value="Anticodon-binding domain of a subclass of class I aminoacyl-tRNA synthetases"/>
    <property type="match status" value="1"/>
</dbReference>
<sequence>MTPAQLSRTVLRTVRRAAGDGALGELSPGALEALDGLPERITVGRPPRPGCGDYATNAALRLAAVTGRPARGVAEILRERLAREEGIAEVAVAGPGFLNITVAGGARAELVGALAAGDGESPVAERTDPARDVRNWAAATGEEPGPGLLEQRESNPLFLVQYAHARSRALLRGARALGFGPEAGAGGYAYDAPREADLLGALAEYERIAALGDPGRLARHLGTVADGLLGIHGSVLPAGERKPLAAHRARLALAQAAGTVLAGGLSRLGVTAPVHL</sequence>
<dbReference type="InterPro" id="IPR036695">
    <property type="entry name" value="Arg-tRNA-synth_N_sf"/>
</dbReference>
<evidence type="ECO:0000313" key="9">
    <source>
        <dbReference type="Proteomes" id="UP000199055"/>
    </source>
</evidence>
<protein>
    <recommendedName>
        <fullName evidence="1">arginine--tRNA ligase</fullName>
        <ecNumber evidence="1">6.1.1.19</ecNumber>
    </recommendedName>
</protein>
<dbReference type="GO" id="GO:0005524">
    <property type="term" value="F:ATP binding"/>
    <property type="evidence" value="ECO:0007669"/>
    <property type="project" value="UniProtKB-KW"/>
</dbReference>
<reference evidence="8 9" key="1">
    <citation type="submission" date="2016-10" db="EMBL/GenBank/DDBJ databases">
        <authorList>
            <person name="de Groot N.N."/>
        </authorList>
    </citation>
    <scope>NUCLEOTIDE SEQUENCE [LARGE SCALE GENOMIC DNA]</scope>
    <source>
        <strain evidence="8 9">CGMCC 4.3519</strain>
    </source>
</reference>
<dbReference type="Proteomes" id="UP000199055">
    <property type="component" value="Unassembled WGS sequence"/>
</dbReference>
<evidence type="ECO:0000256" key="4">
    <source>
        <dbReference type="ARBA" id="ARBA00022840"/>
    </source>
</evidence>
<feature type="domain" description="Arginyl tRNA synthetase N-terminal" evidence="7">
    <location>
        <begin position="4"/>
        <end position="102"/>
    </location>
</feature>
<name>A0A1H9IAT9_9ACTN</name>
<keyword evidence="8" id="KW-0030">Aminoacyl-tRNA synthetase</keyword>
<keyword evidence="3" id="KW-0547">Nucleotide-binding</keyword>
<dbReference type="InterPro" id="IPR009080">
    <property type="entry name" value="tRNAsynth_Ia_anticodon-bd"/>
</dbReference>
<evidence type="ECO:0000259" key="7">
    <source>
        <dbReference type="SMART" id="SM01016"/>
    </source>
</evidence>
<evidence type="ECO:0000256" key="2">
    <source>
        <dbReference type="ARBA" id="ARBA00022598"/>
    </source>
</evidence>
<dbReference type="Gene3D" id="3.30.1360.70">
    <property type="entry name" value="Arginyl tRNA synthetase N-terminal domain"/>
    <property type="match status" value="1"/>
</dbReference>
<comment type="catalytic activity">
    <reaction evidence="5">
        <text>tRNA(Arg) + L-arginine + ATP = L-arginyl-tRNA(Arg) + AMP + diphosphate</text>
        <dbReference type="Rhea" id="RHEA:20301"/>
        <dbReference type="Rhea" id="RHEA-COMP:9658"/>
        <dbReference type="Rhea" id="RHEA-COMP:9673"/>
        <dbReference type="ChEBI" id="CHEBI:30616"/>
        <dbReference type="ChEBI" id="CHEBI:32682"/>
        <dbReference type="ChEBI" id="CHEBI:33019"/>
        <dbReference type="ChEBI" id="CHEBI:78442"/>
        <dbReference type="ChEBI" id="CHEBI:78513"/>
        <dbReference type="ChEBI" id="CHEBI:456215"/>
        <dbReference type="EC" id="6.1.1.19"/>
    </reaction>
</comment>
<dbReference type="EMBL" id="FOET01000013">
    <property type="protein sequence ID" value="SEQ71664.1"/>
    <property type="molecule type" value="Genomic_DNA"/>
</dbReference>
<evidence type="ECO:0000313" key="8">
    <source>
        <dbReference type="EMBL" id="SEQ71664.1"/>
    </source>
</evidence>
<dbReference type="STRING" id="403935.SAMN05216481_113114"/>
<dbReference type="Pfam" id="PF05746">
    <property type="entry name" value="DALR_1"/>
    <property type="match status" value="1"/>
</dbReference>
<dbReference type="SUPFAM" id="SSF55190">
    <property type="entry name" value="Arginyl-tRNA synthetase (ArgRS), N-terminal 'additional' domain"/>
    <property type="match status" value="1"/>
</dbReference>
<keyword evidence="9" id="KW-1185">Reference proteome</keyword>
<feature type="domain" description="DALR anticodon binding" evidence="6">
    <location>
        <begin position="160"/>
        <end position="276"/>
    </location>
</feature>
<dbReference type="InterPro" id="IPR008909">
    <property type="entry name" value="DALR_anticod-bd"/>
</dbReference>
<dbReference type="EC" id="6.1.1.19" evidence="1"/>
<dbReference type="PANTHER" id="PTHR11956">
    <property type="entry name" value="ARGINYL-TRNA SYNTHETASE"/>
    <property type="match status" value="1"/>
</dbReference>
<dbReference type="RefSeq" id="WP_093661971.1">
    <property type="nucleotide sequence ID" value="NZ_FOET01000013.1"/>
</dbReference>